<evidence type="ECO:0000256" key="12">
    <source>
        <dbReference type="ARBA" id="ARBA00022989"/>
    </source>
</evidence>
<dbReference type="GO" id="GO:0005886">
    <property type="term" value="C:plasma membrane"/>
    <property type="evidence" value="ECO:0007669"/>
    <property type="project" value="UniProtKB-SubCell"/>
</dbReference>
<evidence type="ECO:0000256" key="5">
    <source>
        <dbReference type="ARBA" id="ARBA00013200"/>
    </source>
</evidence>
<feature type="transmembrane region" description="Helical" evidence="19">
    <location>
        <begin position="206"/>
        <end position="224"/>
    </location>
</feature>
<evidence type="ECO:0000256" key="11">
    <source>
        <dbReference type="ARBA" id="ARBA00022842"/>
    </source>
</evidence>
<dbReference type="EC" id="2.7.8.26" evidence="5 19"/>
<keyword evidence="21" id="KW-1185">Reference proteome</keyword>
<evidence type="ECO:0000313" key="21">
    <source>
        <dbReference type="Proteomes" id="UP000654482"/>
    </source>
</evidence>
<feature type="transmembrane region" description="Helical" evidence="19">
    <location>
        <begin position="12"/>
        <end position="29"/>
    </location>
</feature>
<feature type="transmembrane region" description="Helical" evidence="19">
    <location>
        <begin position="114"/>
        <end position="132"/>
    </location>
</feature>
<keyword evidence="9 19" id="KW-0808">Transferase</keyword>
<dbReference type="RefSeq" id="WP_194028140.1">
    <property type="nucleotide sequence ID" value="NZ_JADEWZ010000004.1"/>
</dbReference>
<reference evidence="20" key="1">
    <citation type="submission" date="2020-10" db="EMBL/GenBank/DDBJ databases">
        <authorList>
            <person name="Castelo-Branco R."/>
            <person name="Eusebio N."/>
            <person name="Adriana R."/>
            <person name="Vieira A."/>
            <person name="Brugerolle De Fraissinette N."/>
            <person name="Rezende De Castro R."/>
            <person name="Schneider M.P."/>
            <person name="Vasconcelos V."/>
            <person name="Leao P.N."/>
        </authorList>
    </citation>
    <scope>NUCLEOTIDE SEQUENCE</scope>
    <source>
        <strain evidence="20">LEGE 07157</strain>
    </source>
</reference>
<protein>
    <recommendedName>
        <fullName evidence="6 19">Adenosylcobinamide-GDP ribazoletransferase</fullName>
        <ecNumber evidence="5 19">2.7.8.26</ecNumber>
    </recommendedName>
    <alternativeName>
        <fullName evidence="16 19">Cobalamin synthase</fullName>
    </alternativeName>
    <alternativeName>
        <fullName evidence="15 19">Cobalamin-5'-phosphate synthase</fullName>
    </alternativeName>
</protein>
<keyword evidence="11 19" id="KW-0460">Magnesium</keyword>
<feature type="transmembrane region" description="Helical" evidence="19">
    <location>
        <begin position="41"/>
        <end position="61"/>
    </location>
</feature>
<evidence type="ECO:0000256" key="7">
    <source>
        <dbReference type="ARBA" id="ARBA00022475"/>
    </source>
</evidence>
<evidence type="ECO:0000256" key="17">
    <source>
        <dbReference type="ARBA" id="ARBA00048623"/>
    </source>
</evidence>
<keyword evidence="13 19" id="KW-0472">Membrane</keyword>
<dbReference type="EMBL" id="JADEWZ010000004">
    <property type="protein sequence ID" value="MBE9115053.1"/>
    <property type="molecule type" value="Genomic_DNA"/>
</dbReference>
<evidence type="ECO:0000256" key="4">
    <source>
        <dbReference type="ARBA" id="ARBA00010561"/>
    </source>
</evidence>
<evidence type="ECO:0000256" key="8">
    <source>
        <dbReference type="ARBA" id="ARBA00022573"/>
    </source>
</evidence>
<keyword evidence="12 19" id="KW-1133">Transmembrane helix</keyword>
<comment type="cofactor">
    <cofactor evidence="1 19">
        <name>Mg(2+)</name>
        <dbReference type="ChEBI" id="CHEBI:18420"/>
    </cofactor>
</comment>
<sequence>MKGLISQGLSCWRSLLGAVIFYTCIPLPSHWKLEFERIARWAPLIGVGIGGLLGVVDRGLAAVEMPLGMRSAVEIALWVALTGGLHLDGAMDAADGLAVGDPQRRLAVMRDSHTGAFGAIALVLLLLLKFAALSELHVDRGWGLAIAAGWGRWGQVAAIALYPYLRTEGKGAFHKTALKPPQDVLLGFFVLLGLSRWQFIVCGQGGEMVIVGSAIALLVGFWFYRQLGGHTGDTYGAVVEWTEAFLLCIFATL</sequence>
<dbReference type="AlphaFoldDB" id="A0A8J7ANM9"/>
<evidence type="ECO:0000256" key="18">
    <source>
        <dbReference type="ARBA" id="ARBA00049504"/>
    </source>
</evidence>
<dbReference type="GO" id="GO:0051073">
    <property type="term" value="F:adenosylcobinamide-GDP ribazoletransferase activity"/>
    <property type="evidence" value="ECO:0007669"/>
    <property type="project" value="UniProtKB-UniRule"/>
</dbReference>
<evidence type="ECO:0000256" key="13">
    <source>
        <dbReference type="ARBA" id="ARBA00023136"/>
    </source>
</evidence>
<gene>
    <name evidence="19" type="primary">cobS</name>
    <name evidence="20" type="ORF">IQ249_03985</name>
</gene>
<keyword evidence="8 19" id="KW-0169">Cobalamin biosynthesis</keyword>
<comment type="caution">
    <text evidence="20">The sequence shown here is derived from an EMBL/GenBank/DDBJ whole genome shotgun (WGS) entry which is preliminary data.</text>
</comment>
<evidence type="ECO:0000256" key="9">
    <source>
        <dbReference type="ARBA" id="ARBA00022679"/>
    </source>
</evidence>
<dbReference type="GO" id="GO:0009236">
    <property type="term" value="P:cobalamin biosynthetic process"/>
    <property type="evidence" value="ECO:0007669"/>
    <property type="project" value="UniProtKB-UniRule"/>
</dbReference>
<keyword evidence="10 19" id="KW-0812">Transmembrane</keyword>
<feature type="transmembrane region" description="Helical" evidence="19">
    <location>
        <begin position="184"/>
        <end position="200"/>
    </location>
</feature>
<dbReference type="PANTHER" id="PTHR34148:SF1">
    <property type="entry name" value="ADENOSYLCOBINAMIDE-GDP RIBAZOLETRANSFERASE"/>
    <property type="match status" value="1"/>
</dbReference>
<evidence type="ECO:0000256" key="1">
    <source>
        <dbReference type="ARBA" id="ARBA00001946"/>
    </source>
</evidence>
<evidence type="ECO:0000256" key="3">
    <source>
        <dbReference type="ARBA" id="ARBA00004663"/>
    </source>
</evidence>
<dbReference type="GO" id="GO:0008818">
    <property type="term" value="F:cobalamin 5'-phosphate synthase activity"/>
    <property type="evidence" value="ECO:0007669"/>
    <property type="project" value="UniProtKB-UniRule"/>
</dbReference>
<organism evidence="20 21">
    <name type="scientific">Lusitaniella coriacea LEGE 07157</name>
    <dbReference type="NCBI Taxonomy" id="945747"/>
    <lineage>
        <taxon>Bacteria</taxon>
        <taxon>Bacillati</taxon>
        <taxon>Cyanobacteriota</taxon>
        <taxon>Cyanophyceae</taxon>
        <taxon>Spirulinales</taxon>
        <taxon>Lusitaniellaceae</taxon>
        <taxon>Lusitaniella</taxon>
    </lineage>
</organism>
<comment type="catalytic activity">
    <reaction evidence="17 19">
        <text>alpha-ribazole + adenosylcob(III)inamide-GDP = adenosylcob(III)alamin + GMP + H(+)</text>
        <dbReference type="Rhea" id="RHEA:16049"/>
        <dbReference type="ChEBI" id="CHEBI:10329"/>
        <dbReference type="ChEBI" id="CHEBI:15378"/>
        <dbReference type="ChEBI" id="CHEBI:18408"/>
        <dbReference type="ChEBI" id="CHEBI:58115"/>
        <dbReference type="ChEBI" id="CHEBI:60487"/>
        <dbReference type="EC" id="2.7.8.26"/>
    </reaction>
</comment>
<comment type="catalytic activity">
    <reaction evidence="18 19">
        <text>alpha-ribazole 5'-phosphate + adenosylcob(III)inamide-GDP = adenosylcob(III)alamin 5'-phosphate + GMP + H(+)</text>
        <dbReference type="Rhea" id="RHEA:23560"/>
        <dbReference type="ChEBI" id="CHEBI:15378"/>
        <dbReference type="ChEBI" id="CHEBI:57918"/>
        <dbReference type="ChEBI" id="CHEBI:58115"/>
        <dbReference type="ChEBI" id="CHEBI:60487"/>
        <dbReference type="ChEBI" id="CHEBI:60493"/>
        <dbReference type="EC" id="2.7.8.26"/>
    </reaction>
</comment>
<keyword evidence="7 19" id="KW-1003">Cell membrane</keyword>
<name>A0A8J7ANM9_9CYAN</name>
<evidence type="ECO:0000256" key="10">
    <source>
        <dbReference type="ARBA" id="ARBA00022692"/>
    </source>
</evidence>
<evidence type="ECO:0000256" key="16">
    <source>
        <dbReference type="ARBA" id="ARBA00032853"/>
    </source>
</evidence>
<dbReference type="Proteomes" id="UP000654482">
    <property type="component" value="Unassembled WGS sequence"/>
</dbReference>
<dbReference type="HAMAP" id="MF_00719">
    <property type="entry name" value="CobS"/>
    <property type="match status" value="1"/>
</dbReference>
<dbReference type="NCBIfam" id="TIGR00317">
    <property type="entry name" value="cobS"/>
    <property type="match status" value="1"/>
</dbReference>
<feature type="transmembrane region" description="Helical" evidence="19">
    <location>
        <begin position="144"/>
        <end position="164"/>
    </location>
</feature>
<evidence type="ECO:0000256" key="2">
    <source>
        <dbReference type="ARBA" id="ARBA00004651"/>
    </source>
</evidence>
<dbReference type="UniPathway" id="UPA00148">
    <property type="reaction ID" value="UER00238"/>
</dbReference>
<accession>A0A8J7ANM9</accession>
<comment type="similarity">
    <text evidence="4 19">Belongs to the CobS family.</text>
</comment>
<comment type="pathway">
    <text evidence="3 19">Cofactor biosynthesis; adenosylcobalamin biosynthesis; adenosylcobalamin from cob(II)yrinate a,c-diamide: step 7/7.</text>
</comment>
<proteinExistence type="inferred from homology"/>
<comment type="function">
    <text evidence="14 19">Joins adenosylcobinamide-GDP and alpha-ribazole to generate adenosylcobalamin (Ado-cobalamin). Also synthesizes adenosylcobalamin 5'-phosphate from adenosylcobinamide-GDP and alpha-ribazole 5'-phosphate.</text>
</comment>
<dbReference type="Pfam" id="PF02654">
    <property type="entry name" value="CobS"/>
    <property type="match status" value="1"/>
</dbReference>
<dbReference type="PANTHER" id="PTHR34148">
    <property type="entry name" value="ADENOSYLCOBINAMIDE-GDP RIBAZOLETRANSFERASE"/>
    <property type="match status" value="1"/>
</dbReference>
<dbReference type="InterPro" id="IPR003805">
    <property type="entry name" value="CobS"/>
</dbReference>
<evidence type="ECO:0000256" key="6">
    <source>
        <dbReference type="ARBA" id="ARBA00015850"/>
    </source>
</evidence>
<evidence type="ECO:0000256" key="15">
    <source>
        <dbReference type="ARBA" id="ARBA00032605"/>
    </source>
</evidence>
<evidence type="ECO:0000313" key="20">
    <source>
        <dbReference type="EMBL" id="MBE9115053.1"/>
    </source>
</evidence>
<evidence type="ECO:0000256" key="19">
    <source>
        <dbReference type="HAMAP-Rule" id="MF_00719"/>
    </source>
</evidence>
<comment type="subcellular location">
    <subcellularLocation>
        <location evidence="2 19">Cell membrane</location>
        <topology evidence="2 19">Multi-pass membrane protein</topology>
    </subcellularLocation>
</comment>
<evidence type="ECO:0000256" key="14">
    <source>
        <dbReference type="ARBA" id="ARBA00025228"/>
    </source>
</evidence>